<dbReference type="RefSeq" id="XP_059603801.1">
    <property type="nucleotide sequence ID" value="XM_059748042.1"/>
</dbReference>
<name>A0AAJ8E216_ASPNG</name>
<evidence type="ECO:0000313" key="2">
    <source>
        <dbReference type="RefSeq" id="XP_059603801.1"/>
    </source>
</evidence>
<feature type="signal peptide" evidence="1">
    <location>
        <begin position="1"/>
        <end position="27"/>
    </location>
</feature>
<accession>A0AAJ8E216</accession>
<dbReference type="GeneID" id="84591188"/>
<dbReference type="VEuPathDB" id="FungiDB:An06g00870"/>
<organism evidence="2">
    <name type="scientific">Aspergillus niger</name>
    <dbReference type="NCBI Taxonomy" id="5061"/>
    <lineage>
        <taxon>Eukaryota</taxon>
        <taxon>Fungi</taxon>
        <taxon>Dikarya</taxon>
        <taxon>Ascomycota</taxon>
        <taxon>Pezizomycotina</taxon>
        <taxon>Eurotiomycetes</taxon>
        <taxon>Eurotiomycetidae</taxon>
        <taxon>Eurotiales</taxon>
        <taxon>Aspergillaceae</taxon>
        <taxon>Aspergillus</taxon>
        <taxon>Aspergillus subgen. Circumdati</taxon>
    </lineage>
</organism>
<feature type="chain" id="PRO_5044820625" description="Peptidylprolyl isomerase" evidence="1">
    <location>
        <begin position="28"/>
        <end position="119"/>
    </location>
</feature>
<reference evidence="2" key="2">
    <citation type="submission" date="2025-08" db="UniProtKB">
        <authorList>
            <consortium name="RefSeq"/>
        </authorList>
    </citation>
    <scope>IDENTIFICATION</scope>
</reference>
<dbReference type="AlphaFoldDB" id="A0AAJ8E216"/>
<proteinExistence type="predicted"/>
<reference evidence="2" key="1">
    <citation type="submission" date="2025-02" db="EMBL/GenBank/DDBJ databases">
        <authorList>
            <consortium name="NCBI Genome Project"/>
        </authorList>
    </citation>
    <scope>NUCLEOTIDE SEQUENCE</scope>
</reference>
<sequence>MTLNKSIPQLFPLLSFWPFCIVHPASGGLRKDYPWLLRINYTGRTGRFTPVVGIAEGLYAMRLGEHELGIDSVTIAAGRTNDERSQPVSASNDTSTIDDFERLAEILVVLMVEKKATIS</sequence>
<gene>
    <name evidence="2" type="ORF">An06g00870</name>
</gene>
<evidence type="ECO:0008006" key="3">
    <source>
        <dbReference type="Google" id="ProtNLM"/>
    </source>
</evidence>
<evidence type="ECO:0000256" key="1">
    <source>
        <dbReference type="SAM" id="SignalP"/>
    </source>
</evidence>
<keyword evidence="1" id="KW-0732">Signal</keyword>
<dbReference type="KEGG" id="ang:An06g00870"/>
<protein>
    <recommendedName>
        <fullName evidence="3">Peptidylprolyl isomerase</fullName>
    </recommendedName>
</protein>